<dbReference type="GO" id="GO:0016020">
    <property type="term" value="C:membrane"/>
    <property type="evidence" value="ECO:0007669"/>
    <property type="project" value="InterPro"/>
</dbReference>
<keyword evidence="5" id="KW-1185">Reference proteome</keyword>
<keyword evidence="4" id="KW-0808">Transferase</keyword>
<dbReference type="InterPro" id="IPR050640">
    <property type="entry name" value="Bact_2-comp_sensor_kinase"/>
</dbReference>
<evidence type="ECO:0000313" key="4">
    <source>
        <dbReference type="EMBL" id="WAC13272.1"/>
    </source>
</evidence>
<dbReference type="InterPro" id="IPR010559">
    <property type="entry name" value="Sig_transdc_His_kin_internal"/>
</dbReference>
<gene>
    <name evidence="4" type="ORF">ON006_04765</name>
</gene>
<dbReference type="AlphaFoldDB" id="A0A9E8NFD4"/>
<keyword evidence="2" id="KW-0812">Transmembrane</keyword>
<keyword evidence="2" id="KW-1133">Transmembrane helix</keyword>
<keyword evidence="1" id="KW-0175">Coiled coil</keyword>
<feature type="transmembrane region" description="Helical" evidence="2">
    <location>
        <begin position="25"/>
        <end position="42"/>
    </location>
</feature>
<feature type="domain" description="Signal transduction histidine kinase internal region" evidence="3">
    <location>
        <begin position="187"/>
        <end position="265"/>
    </location>
</feature>
<dbReference type="GO" id="GO:0000155">
    <property type="term" value="F:phosphorelay sensor kinase activity"/>
    <property type="evidence" value="ECO:0007669"/>
    <property type="project" value="InterPro"/>
</dbReference>
<reference evidence="4" key="1">
    <citation type="submission" date="2022-11" db="EMBL/GenBank/DDBJ databases">
        <title>Dyadobacter pollutisoli sp. nov., isolated from plastic dumped soil.</title>
        <authorList>
            <person name="Kim J.M."/>
            <person name="Kim K.R."/>
            <person name="Lee J.K."/>
            <person name="Hao L."/>
            <person name="Jeon C.O."/>
        </authorList>
    </citation>
    <scope>NUCLEOTIDE SEQUENCE</scope>
    <source>
        <strain evidence="4">U1</strain>
    </source>
</reference>
<proteinExistence type="predicted"/>
<dbReference type="EMBL" id="CP112998">
    <property type="protein sequence ID" value="WAC13272.1"/>
    <property type="molecule type" value="Genomic_DNA"/>
</dbReference>
<feature type="coiled-coil region" evidence="1">
    <location>
        <begin position="167"/>
        <end position="194"/>
    </location>
</feature>
<dbReference type="PANTHER" id="PTHR34220">
    <property type="entry name" value="SENSOR HISTIDINE KINASE YPDA"/>
    <property type="match status" value="1"/>
</dbReference>
<feature type="transmembrane region" description="Helical" evidence="2">
    <location>
        <begin position="88"/>
        <end position="111"/>
    </location>
</feature>
<dbReference type="Pfam" id="PF06580">
    <property type="entry name" value="His_kinase"/>
    <property type="match status" value="1"/>
</dbReference>
<dbReference type="InterPro" id="IPR036890">
    <property type="entry name" value="HATPase_C_sf"/>
</dbReference>
<evidence type="ECO:0000259" key="3">
    <source>
        <dbReference type="Pfam" id="PF06580"/>
    </source>
</evidence>
<dbReference type="Proteomes" id="UP001164653">
    <property type="component" value="Chromosome"/>
</dbReference>
<dbReference type="KEGG" id="dpf:ON006_04765"/>
<evidence type="ECO:0000313" key="5">
    <source>
        <dbReference type="Proteomes" id="UP001164653"/>
    </source>
</evidence>
<organism evidence="4 5">
    <name type="scientific">Dyadobacter pollutisoli</name>
    <dbReference type="NCBI Taxonomy" id="2910158"/>
    <lineage>
        <taxon>Bacteria</taxon>
        <taxon>Pseudomonadati</taxon>
        <taxon>Bacteroidota</taxon>
        <taxon>Cytophagia</taxon>
        <taxon>Cytophagales</taxon>
        <taxon>Spirosomataceae</taxon>
        <taxon>Dyadobacter</taxon>
    </lineage>
</organism>
<sequence length="381" mass="44338">MDNNHQDFINRYFFREQNPAQRTRYHAAFWLAFIALHLLYFIDSGDEIKLTPRWVVSYGLYYFRFVPVFYLSVLIFDVLKHRYQGLDLVIRIVVLMVLLMHVMNVSLFLLLESVYGLQSLSSPFQHFGQNYLRPISESKPSEILILLMYDLTEIQLLFLPIGLKMTKFGLLAQIQKLELQADKLKNELQTLRSQPAPHFVLNAVNAAYAEIQPVSERAAEYLEDLTGVLHFALYETTHNMILLHKEWNALLHFVHMESKRFDDRLRVSINQDGDMSHQVYIPTLMLITLTENAFKHGVYKALDDCWIDILLTTKEGELIFMISNSKTQNSAASQDDDNSGIGLANIRQRLELYFPKNHQLQISENKTSFTVRIRFALKAKA</sequence>
<dbReference type="Gene3D" id="3.30.565.10">
    <property type="entry name" value="Histidine kinase-like ATPase, C-terminal domain"/>
    <property type="match status" value="1"/>
</dbReference>
<dbReference type="RefSeq" id="WP_244819615.1">
    <property type="nucleotide sequence ID" value="NZ_CP112998.1"/>
</dbReference>
<name>A0A9E8NFD4_9BACT</name>
<dbReference type="SUPFAM" id="SSF55874">
    <property type="entry name" value="ATPase domain of HSP90 chaperone/DNA topoisomerase II/histidine kinase"/>
    <property type="match status" value="1"/>
</dbReference>
<evidence type="ECO:0000256" key="1">
    <source>
        <dbReference type="SAM" id="Coils"/>
    </source>
</evidence>
<dbReference type="PANTHER" id="PTHR34220:SF7">
    <property type="entry name" value="SENSOR HISTIDINE KINASE YPDA"/>
    <property type="match status" value="1"/>
</dbReference>
<accession>A0A9E8NFD4</accession>
<protein>
    <submittedName>
        <fullName evidence="4">Histidine kinase</fullName>
    </submittedName>
</protein>
<keyword evidence="4" id="KW-0418">Kinase</keyword>
<keyword evidence="2" id="KW-0472">Membrane</keyword>
<evidence type="ECO:0000256" key="2">
    <source>
        <dbReference type="SAM" id="Phobius"/>
    </source>
</evidence>
<feature type="transmembrane region" description="Helical" evidence="2">
    <location>
        <begin position="54"/>
        <end position="76"/>
    </location>
</feature>